<name>A0A1Y1U614_9FUNG</name>
<proteinExistence type="predicted"/>
<dbReference type="EMBL" id="MCFH01000020">
    <property type="protein sequence ID" value="ORX50622.1"/>
    <property type="molecule type" value="Genomic_DNA"/>
</dbReference>
<evidence type="ECO:0000256" key="1">
    <source>
        <dbReference type="SAM" id="Phobius"/>
    </source>
</evidence>
<dbReference type="OrthoDB" id="2175544at2759"/>
<evidence type="ECO:0000313" key="3">
    <source>
        <dbReference type="EMBL" id="ORX50622.1"/>
    </source>
</evidence>
<reference evidence="2 4" key="1">
    <citation type="submission" date="2016-08" db="EMBL/GenBank/DDBJ databases">
        <title>Genomes of anaerobic fungi encode conserved fungal cellulosomes for biomass hydrolysis.</title>
        <authorList>
            <consortium name="DOE Joint Genome Institute"/>
            <person name="Haitjema C.H."/>
            <person name="Gilmore S.P."/>
            <person name="Henske J.K."/>
            <person name="Solomon K.V."/>
            <person name="De Groot R."/>
            <person name="Kuo A."/>
            <person name="Mondo S.J."/>
            <person name="Salamov A.A."/>
            <person name="Labutti K."/>
            <person name="Zhao Z."/>
            <person name="Chiniquy J."/>
            <person name="Barry K."/>
            <person name="Brewer H.M."/>
            <person name="Purvine S.O."/>
            <person name="Wright A.T."/>
            <person name="Boxma B."/>
            <person name="Van Alen T."/>
            <person name="Hackstein J.H."/>
            <person name="Baker S.E."/>
            <person name="Grigoriev I.V."/>
            <person name="O'Malley M.A."/>
        </authorList>
    </citation>
    <scope>NUCLEOTIDE SEQUENCE [LARGE SCALE GENOMIC DNA]</scope>
    <source>
        <strain evidence="4">finn</strain>
        <strain evidence="2">Finn</strain>
    </source>
</reference>
<comment type="caution">
    <text evidence="2">The sequence shown here is derived from an EMBL/GenBank/DDBJ whole genome shotgun (WGS) entry which is preliminary data.</text>
</comment>
<organism evidence="2 4">
    <name type="scientific">Piromyces finnis</name>
    <dbReference type="NCBI Taxonomy" id="1754191"/>
    <lineage>
        <taxon>Eukaryota</taxon>
        <taxon>Fungi</taxon>
        <taxon>Fungi incertae sedis</taxon>
        <taxon>Chytridiomycota</taxon>
        <taxon>Chytridiomycota incertae sedis</taxon>
        <taxon>Neocallimastigomycetes</taxon>
        <taxon>Neocallimastigales</taxon>
        <taxon>Neocallimastigaceae</taxon>
        <taxon>Piromyces</taxon>
    </lineage>
</organism>
<keyword evidence="4" id="KW-1185">Reference proteome</keyword>
<evidence type="ECO:0000313" key="4">
    <source>
        <dbReference type="Proteomes" id="UP000193719"/>
    </source>
</evidence>
<evidence type="ECO:0000313" key="2">
    <source>
        <dbReference type="EMBL" id="ORX33469.1"/>
    </source>
</evidence>
<protein>
    <submittedName>
        <fullName evidence="2">Uncharacterized protein</fullName>
    </submittedName>
</protein>
<dbReference type="AlphaFoldDB" id="A0A1Y1U614"/>
<keyword evidence="1" id="KW-0472">Membrane</keyword>
<keyword evidence="1" id="KW-1133">Transmembrane helix</keyword>
<sequence>MYNFSYLVTYLYIISIIQFVNSYKEGDILTKKEVLNITNEYYISFYCKNDICVLVHNEYFDRVIEIPNENGTMIKYITYTCSYDNIISGKCSDKTCDDYGNYTYNTCKNDSECLSNKCFNNFCMFNEENPIDHCDDVYIKPFYI</sequence>
<reference evidence="2 4" key="2">
    <citation type="submission" date="2016-08" db="EMBL/GenBank/DDBJ databases">
        <title>Pervasive Adenine N6-methylation of Active Genes in Fungi.</title>
        <authorList>
            <consortium name="DOE Joint Genome Institute"/>
            <person name="Mondo S.J."/>
            <person name="Dannebaum R.O."/>
            <person name="Kuo R.C."/>
            <person name="Labutti K."/>
            <person name="Haridas S."/>
            <person name="Kuo A."/>
            <person name="Salamov A."/>
            <person name="Ahrendt S.R."/>
            <person name="Lipzen A."/>
            <person name="Sullivan W."/>
            <person name="Andreopoulos W.B."/>
            <person name="Clum A."/>
            <person name="Lindquist E."/>
            <person name="Daum C."/>
            <person name="Ramamoorthy G.K."/>
            <person name="Gryganskyi A."/>
            <person name="Culley D."/>
            <person name="Magnuson J.K."/>
            <person name="James T.Y."/>
            <person name="O'Malley M.A."/>
            <person name="Stajich J.E."/>
            <person name="Spatafora J.W."/>
            <person name="Visel A."/>
            <person name="Grigoriev I.V."/>
        </authorList>
    </citation>
    <scope>NUCLEOTIDE SEQUENCE [LARGE SCALE GENOMIC DNA]</scope>
    <source>
        <strain evidence="4">finn</strain>
        <strain evidence="2">Finn</strain>
    </source>
</reference>
<dbReference type="EMBL" id="MCFH01000212">
    <property type="protein sequence ID" value="ORX33469.1"/>
    <property type="molecule type" value="Genomic_DNA"/>
</dbReference>
<keyword evidence="1" id="KW-0812">Transmembrane</keyword>
<gene>
    <name evidence="3" type="ORF">BCR36DRAFT_412123</name>
    <name evidence="2" type="ORF">BCR36DRAFT_417271</name>
</gene>
<dbReference type="Proteomes" id="UP000193719">
    <property type="component" value="Unassembled WGS sequence"/>
</dbReference>
<accession>A0A1Y1U614</accession>
<feature type="transmembrane region" description="Helical" evidence="1">
    <location>
        <begin position="6"/>
        <end position="23"/>
    </location>
</feature>